<evidence type="ECO:0000256" key="1">
    <source>
        <dbReference type="ARBA" id="ARBA00022741"/>
    </source>
</evidence>
<keyword evidence="6" id="KW-0418">Kinase</keyword>
<feature type="domain" description="Protein kinase" evidence="5">
    <location>
        <begin position="1325"/>
        <end position="1589"/>
    </location>
</feature>
<feature type="compositionally biased region" description="Acidic residues" evidence="3">
    <location>
        <begin position="1165"/>
        <end position="1184"/>
    </location>
</feature>
<dbReference type="PANTHER" id="PTHR27001">
    <property type="entry name" value="OS01G0253100 PROTEIN"/>
    <property type="match status" value="1"/>
</dbReference>
<protein>
    <submittedName>
        <fullName evidence="6">Interleukin-1 receptor-associated kinase 4 (IRAK-4)</fullName>
    </submittedName>
</protein>
<keyword evidence="6" id="KW-0675">Receptor</keyword>
<feature type="chain" id="PRO_5047204022" evidence="4">
    <location>
        <begin position="17"/>
        <end position="2856"/>
    </location>
</feature>
<dbReference type="SUPFAM" id="SSF50044">
    <property type="entry name" value="SH3-domain"/>
    <property type="match status" value="1"/>
</dbReference>
<feature type="signal peptide" evidence="4">
    <location>
        <begin position="1"/>
        <end position="16"/>
    </location>
</feature>
<evidence type="ECO:0000313" key="6">
    <source>
        <dbReference type="EMBL" id="CAK9076070.1"/>
    </source>
</evidence>
<keyword evidence="2" id="KW-0067">ATP-binding</keyword>
<keyword evidence="4" id="KW-0732">Signal</keyword>
<evidence type="ECO:0000313" key="7">
    <source>
        <dbReference type="Proteomes" id="UP001642464"/>
    </source>
</evidence>
<keyword evidence="6" id="KW-0808">Transferase</keyword>
<evidence type="ECO:0000256" key="2">
    <source>
        <dbReference type="ARBA" id="ARBA00022840"/>
    </source>
</evidence>
<comment type="caution">
    <text evidence="6">The sequence shown here is derived from an EMBL/GenBank/DDBJ whole genome shotgun (WGS) entry which is preliminary data.</text>
</comment>
<reference evidence="6 7" key="1">
    <citation type="submission" date="2024-02" db="EMBL/GenBank/DDBJ databases">
        <authorList>
            <person name="Chen Y."/>
            <person name="Shah S."/>
            <person name="Dougan E. K."/>
            <person name="Thang M."/>
            <person name="Chan C."/>
        </authorList>
    </citation>
    <scope>NUCLEOTIDE SEQUENCE [LARGE SCALE GENOMIC DNA]</scope>
</reference>
<evidence type="ECO:0000259" key="5">
    <source>
        <dbReference type="PROSITE" id="PS50011"/>
    </source>
</evidence>
<evidence type="ECO:0000256" key="4">
    <source>
        <dbReference type="SAM" id="SignalP"/>
    </source>
</evidence>
<proteinExistence type="predicted"/>
<feature type="compositionally biased region" description="Basic and acidic residues" evidence="3">
    <location>
        <begin position="363"/>
        <end position="376"/>
    </location>
</feature>
<dbReference type="Gene3D" id="1.10.510.10">
    <property type="entry name" value="Transferase(Phosphotransferase) domain 1"/>
    <property type="match status" value="1"/>
</dbReference>
<dbReference type="EMBL" id="CAXAMM010036668">
    <property type="protein sequence ID" value="CAK9076070.1"/>
    <property type="molecule type" value="Genomic_DNA"/>
</dbReference>
<feature type="region of interest" description="Disordered" evidence="3">
    <location>
        <begin position="1154"/>
        <end position="1229"/>
    </location>
</feature>
<dbReference type="Proteomes" id="UP001642464">
    <property type="component" value="Unassembled WGS sequence"/>
</dbReference>
<dbReference type="PROSITE" id="PS00108">
    <property type="entry name" value="PROTEIN_KINASE_ST"/>
    <property type="match status" value="1"/>
</dbReference>
<sequence>MLRLTVLQALIVGSIAQELCLDDGVPESQREYIQEPGWDDAGNNIPIGVFEMNYEPSHLLSNMTALMIREVLGFHAQVDPKMGSGGDTFLWALAGCTDFNDGASRTCGTQETTIHVSVDSWLGGYTLTQNELAAKYPQLAPEDLGSMGYSGQNSIFVSQAVHTAAYSDSGLALDHYRSYNTTQHDPKKYFDSVQDVDLSELAMCSGADMIMNNNNVMKDYLKYSGDAEGVELQADGSYIAKCWNDRWWYAPACRQDASTCIPVFTAGTGWFLQAIMQWSTAYGIPAATGVSGGWQLWQKHVRTFRALHYGWLPDSTFADMLPLQVVFPPHNAPEWAAGDQKTASESVHIAKMVSSNLKSKAGRVRELTSPTRRDEGAVNEAQRNNEGVCRMNEAPHVVLGDRLQTTKRRPRRVLSGTRELIVFRSIVFQLGATKALDWLMRRELLSPTGQVPLDAVCARHVWSFALAFNEAMLKGEGVEHEPPVPKEVSRGLFSALDHNVAEITTLIQTHVDILPCEEKLLQKRPGAAASGQEPRLAMAYWSDAASPELRCPNHPEEESDRESSDRKTKYCEECYWALQVLEAQATYVLDPREAEPKKRYFFLCPQEHGFTSRASGADAICKRCRDKDVKNSVASCGFEEHWPRASELGPEVAFERRELQHARALLVRVDVNVLDLLDVYQELKDSWKQQSLQVLIMVCNNLITEIRSNEPTKSSSLNELQTAGSERLLELLGRILQACEELQKLIGNSDLEVFYKKREKAFSEAPRPCSSESFLSEVAMHHRGLRDVSLVVEAKGERFHLGELPKRWKGLQVEKENHMGLIVTTVYASTQMERLRHLPFHGIIELVKTRRQRAHHDQRHCRGCDFLGRMCGASKTKSVVEMKVLRHGRSKLILRGLPADQDDNNKALVRNILKEVEREMRRMDPSVTLQWQGLEIRKSRTAYASEAVVRFFQGELPYQICERAKHVVQRRLEEAETTVRAEFEGEAPGILYVADFQGDMDSPYTAEEVRRVARRPGCECLGWFSEHPRFDVPKIRLISAPHWLKKALKELPRINWQLYRLTLPVEVFELTQYPFRFEMERAHVEHLHGRMRVSPVESLDRPAEVFESYAGGLLKMGTFPLRAIPYVHGKFCDELENQWQSLLRHVYLFGKPTSAQRQHAANDSDRDDDDHDSAEEEDEDEDSASLETPTTTTVPADEPNRATPAPSTLPEATQIPEMPTPGLGPAAPVTRSAFPAAETQRLHAGRARAAFRADDFQTRLESDTSEYIDLEKDDWAIWRQEDVQDGWCKATVKGRCGWVPTNYLMPVDQYEQMPLTFQAEILSNGFAGEPMATGGTCDVHQVELPGRVVAAKVLHNQESKALVCAMHDPAQLFQQEVQALRRLSHPNIAMMLDSGVTSDGRFLIIEEFVSTQTLLECLDGIDSKERINVAVQLAAAIKHVHDQGMIHRDVKSSNVLVDVDAVGNLTTVKLSDFGLARGVQERAMGGTRFSSRICGTTGYMDPDCIRGDGRSTRKSDVYSFGIVLLDLITGKACGPETDHYKDAKKKKISFHWSWPKEPRLAELRELAASCVAEFSEDRPEMAMIQRPLKDLADLDRSVGPSDAVCAVCADVAAPLSVWLQLCVAVEFVNPTVGGNGGSQVFALAGCTDFNDKANMECGTQETTIHVSVDSWIGSYASTQNQFAKEYPRLAAEDLGSMGYAGEESMYVSRAILQAAYSESGLALDFYKSPFWIQSTFLVHQSQPVIRKYFGSIHDVDLSELALCNETDLSDRNQMSDYAKYSGDYDGVVNQSDGTFVAKCTNDRWWYAPACRHNASTCIPVFTAGTGWKAQPMMQWSTAYGIPAALAVSGAWSLFLQHVRTFRALHYWWVPDSTFIEMLPEQLLFARHSANEWLAGDKKTGGQGSYVSKMAPKVKNFVRMINFECPGSVLFSLRSSKGQDRSILGGLPELQDLWRQTGSKSDVACRWLKENQDRWKAWIPDDTNCLEGFGVVDEKQVAPHSVAAELVKPPSMSSTCRPMLEASSPTDMVCRSEAEMFEEYEERAWDLFHGREGQDALQIATPVHLRAGRSGAACESVRKLEHPKLKTKTSEGKPTDAGMKLFIRTLKDSIAAELPVKTSELFFQAFYSPNVWRKNNETMQQYIVRREQDFRRLEENATGTSATANLSSLSTVSKPVNGLGGSEDAMRDSNSDNSALFCELIDSIFGTLAKDTLVGSPTFESHALFIRDRRLQGFVLTIGIIFFKSRSGQDDALHDWKGYGKIQLCKNPGIFGSAASWQMRAKFEELGAANADDAAADELSCLAYCPCLHFACQFGDLLSTSPAVGNDTHAPLETLLPLREAAAGFVYTIGALEVPSPDVQKPLPPTLNEVMSEVCQVELEVLPVHVGNDASVTQDTEETQELLFGRKTAKSQQDLYQGFGIQSGSEPPHMPIDASSIFLVAPDLSVTKHACQAARGYHLRTYHKDRRAASPPQAALDQLITCKATALELQALENRVKFSDFAWCSKHGYRVFSARAPDLINRLGACYATGGVAILVNQILVPRALWRKALQDAWLNQSPMQFTGDVDFDGAAFCALAEHMHVDALRTLGSSLRSQATIVSVEEAEALLRKLRAKNVLSMELQTQAHLMDGSSAGIDGWSGSKIVDWPLETWTVFCDLAHAWILKGLTQAVEADLQSKRKDTSNFVLATYLDDRNVVAMSTSLWRLRPSEEALPEAGNQAFLNSREGAVSCGLCTPGRSSQEVEDDKGKTYRCAECEPGALGSTNGMEDGGGVMVVGLWYLLSLTEGRAKPKASLLRARSTMSHAWGSIMCEPCGQGFYQDSVGTRLREPLVLAAADLSLPGLGLSRWRAGLVLRGQP</sequence>
<dbReference type="GO" id="GO:0016301">
    <property type="term" value="F:kinase activity"/>
    <property type="evidence" value="ECO:0007669"/>
    <property type="project" value="UniProtKB-KW"/>
</dbReference>
<evidence type="ECO:0000256" key="3">
    <source>
        <dbReference type="SAM" id="MobiDB-lite"/>
    </source>
</evidence>
<keyword evidence="7" id="KW-1185">Reference proteome</keyword>
<feature type="non-terminal residue" evidence="6">
    <location>
        <position position="2856"/>
    </location>
</feature>
<dbReference type="InterPro" id="IPR011009">
    <property type="entry name" value="Kinase-like_dom_sf"/>
</dbReference>
<dbReference type="Gene3D" id="2.30.30.40">
    <property type="entry name" value="SH3 Domains"/>
    <property type="match status" value="1"/>
</dbReference>
<dbReference type="InterPro" id="IPR000719">
    <property type="entry name" value="Prot_kinase_dom"/>
</dbReference>
<organism evidence="6 7">
    <name type="scientific">Durusdinium trenchii</name>
    <dbReference type="NCBI Taxonomy" id="1381693"/>
    <lineage>
        <taxon>Eukaryota</taxon>
        <taxon>Sar</taxon>
        <taxon>Alveolata</taxon>
        <taxon>Dinophyceae</taxon>
        <taxon>Suessiales</taxon>
        <taxon>Symbiodiniaceae</taxon>
        <taxon>Durusdinium</taxon>
    </lineage>
</organism>
<dbReference type="SMART" id="SM00220">
    <property type="entry name" value="S_TKc"/>
    <property type="match status" value="1"/>
</dbReference>
<dbReference type="PANTHER" id="PTHR27001:SF931">
    <property type="entry name" value="OS11G0664100 PROTEIN"/>
    <property type="match status" value="1"/>
</dbReference>
<dbReference type="SUPFAM" id="SSF56112">
    <property type="entry name" value="Protein kinase-like (PK-like)"/>
    <property type="match status" value="1"/>
</dbReference>
<feature type="region of interest" description="Disordered" evidence="3">
    <location>
        <begin position="361"/>
        <end position="380"/>
    </location>
</feature>
<dbReference type="InterPro" id="IPR036028">
    <property type="entry name" value="SH3-like_dom_sf"/>
</dbReference>
<dbReference type="PROSITE" id="PS50011">
    <property type="entry name" value="PROTEIN_KINASE_DOM"/>
    <property type="match status" value="1"/>
</dbReference>
<accession>A0ABP0PMY3</accession>
<dbReference type="Pfam" id="PF00069">
    <property type="entry name" value="Pkinase"/>
    <property type="match status" value="1"/>
</dbReference>
<name>A0ABP0PMY3_9DINO</name>
<gene>
    <name evidence="6" type="ORF">SCF082_LOCUS36732</name>
</gene>
<dbReference type="InterPro" id="IPR008271">
    <property type="entry name" value="Ser/Thr_kinase_AS"/>
</dbReference>
<keyword evidence="1" id="KW-0547">Nucleotide-binding</keyword>